<dbReference type="InterPro" id="IPR001119">
    <property type="entry name" value="SLH_dom"/>
</dbReference>
<reference evidence="3" key="1">
    <citation type="journal article" date="2019" name="Int. J. Syst. Evol. Microbiol.">
        <title>The Global Catalogue of Microorganisms (GCM) 10K type strain sequencing project: providing services to taxonomists for standard genome sequencing and annotation.</title>
        <authorList>
            <consortium name="The Broad Institute Genomics Platform"/>
            <consortium name="The Broad Institute Genome Sequencing Center for Infectious Disease"/>
            <person name="Wu L."/>
            <person name="Ma J."/>
        </authorList>
    </citation>
    <scope>NUCLEOTIDE SEQUENCE [LARGE SCALE GENOMIC DNA]</scope>
    <source>
        <strain evidence="3">CCM 8702</strain>
    </source>
</reference>
<name>A0ABQ1ZRP0_9BACL</name>
<dbReference type="PANTHER" id="PTHR43308">
    <property type="entry name" value="OUTER MEMBRANE PROTEIN ALPHA-RELATED"/>
    <property type="match status" value="1"/>
</dbReference>
<gene>
    <name evidence="2" type="ORF">GCM10007362_20340</name>
</gene>
<dbReference type="PANTHER" id="PTHR43308:SF5">
    <property type="entry name" value="S-LAYER PROTEIN _ PEPTIDOGLYCAN ENDO-BETA-N-ACETYLGLUCOSAMINIDASE"/>
    <property type="match status" value="1"/>
</dbReference>
<dbReference type="PROSITE" id="PS51272">
    <property type="entry name" value="SLH"/>
    <property type="match status" value="2"/>
</dbReference>
<accession>A0ABQ1ZRP0</accession>
<dbReference type="InterPro" id="IPR051465">
    <property type="entry name" value="Cell_Envelope_Struct_Comp"/>
</dbReference>
<dbReference type="Pfam" id="PF00395">
    <property type="entry name" value="SLH"/>
    <property type="match status" value="2"/>
</dbReference>
<protein>
    <recommendedName>
        <fullName evidence="1">SLH domain-containing protein</fullName>
    </recommendedName>
</protein>
<evidence type="ECO:0000313" key="3">
    <source>
        <dbReference type="Proteomes" id="UP000605427"/>
    </source>
</evidence>
<keyword evidence="3" id="KW-1185">Reference proteome</keyword>
<feature type="domain" description="SLH" evidence="1">
    <location>
        <begin position="78"/>
        <end position="141"/>
    </location>
</feature>
<organism evidence="2 3">
    <name type="scientific">Saccharibacillus endophyticus</name>
    <dbReference type="NCBI Taxonomy" id="2060666"/>
    <lineage>
        <taxon>Bacteria</taxon>
        <taxon>Bacillati</taxon>
        <taxon>Bacillota</taxon>
        <taxon>Bacilli</taxon>
        <taxon>Bacillales</taxon>
        <taxon>Paenibacillaceae</taxon>
        <taxon>Saccharibacillus</taxon>
    </lineage>
</organism>
<comment type="caution">
    <text evidence="2">The sequence shown here is derived from an EMBL/GenBank/DDBJ whole genome shotgun (WGS) entry which is preliminary data.</text>
</comment>
<evidence type="ECO:0000259" key="1">
    <source>
        <dbReference type="PROSITE" id="PS51272"/>
    </source>
</evidence>
<dbReference type="EMBL" id="BMDD01000002">
    <property type="protein sequence ID" value="GGH77098.1"/>
    <property type="molecule type" value="Genomic_DNA"/>
</dbReference>
<sequence>MRSEIASILHRTLISPTAADDIRFNDVPATNWAFKDIALVVSNGWMEGTSRSTFSPDQEVTRAEMAQILMNVYDWTSASTKTFDDVSGHWAEKAIGAAAAQGVLLGYEDGSFRPDQPISRVETAKLFNRLTQRPADPQLPMTWSDVPVSTPDYGEIMAASIDHLSAE</sequence>
<evidence type="ECO:0000313" key="2">
    <source>
        <dbReference type="EMBL" id="GGH77098.1"/>
    </source>
</evidence>
<feature type="domain" description="SLH" evidence="1">
    <location>
        <begin position="20"/>
        <end position="77"/>
    </location>
</feature>
<dbReference type="Proteomes" id="UP000605427">
    <property type="component" value="Unassembled WGS sequence"/>
</dbReference>
<proteinExistence type="predicted"/>